<dbReference type="PANTHER" id="PTHR43842:SF2">
    <property type="entry name" value="PROPIONYL-COA CARBOXYLASE BETA CHAIN, MITOCHONDRIAL"/>
    <property type="match status" value="1"/>
</dbReference>
<dbReference type="InterPro" id="IPR034733">
    <property type="entry name" value="AcCoA_carboxyl_beta"/>
</dbReference>
<proteinExistence type="inferred from homology"/>
<dbReference type="InterPro" id="IPR011763">
    <property type="entry name" value="COA_CT_C"/>
</dbReference>
<evidence type="ECO:0000313" key="4">
    <source>
        <dbReference type="EMBL" id="AQQ14523.1"/>
    </source>
</evidence>
<organism evidence="4 5">
    <name type="scientific">Corynebacterium glaucum</name>
    <dbReference type="NCBI Taxonomy" id="187491"/>
    <lineage>
        <taxon>Bacteria</taxon>
        <taxon>Bacillati</taxon>
        <taxon>Actinomycetota</taxon>
        <taxon>Actinomycetes</taxon>
        <taxon>Mycobacteriales</taxon>
        <taxon>Corynebacteriaceae</taxon>
        <taxon>Corynebacterium</taxon>
    </lineage>
</organism>
<dbReference type="EMBL" id="CP019688">
    <property type="protein sequence ID" value="AQQ14523.1"/>
    <property type="molecule type" value="Genomic_DNA"/>
</dbReference>
<dbReference type="OrthoDB" id="4434131at2"/>
<dbReference type="Pfam" id="PF01039">
    <property type="entry name" value="Carboxyl_trans"/>
    <property type="match status" value="1"/>
</dbReference>
<gene>
    <name evidence="4" type="primary">accD1</name>
    <name evidence="4" type="ORF">CGLAU_02690</name>
</gene>
<evidence type="ECO:0000256" key="1">
    <source>
        <dbReference type="ARBA" id="ARBA00006102"/>
    </source>
</evidence>
<keyword evidence="4" id="KW-0436">Ligase</keyword>
<evidence type="ECO:0000313" key="5">
    <source>
        <dbReference type="Proteomes" id="UP000217209"/>
    </source>
</evidence>
<sequence>MTSKPDLTTTAGRIEDLRNRLAESQAPVGQDADRAARERVEQLLDTGTFVETDALARHRIEAYKMYRTKPATDGVITGYGLIDGRRVCVFSQDGTIFDGGVGEVYAEKMLKIYELATKTGVPVIGIYNSAGPRWQEGIVTAHMQAKLLRAASVASGLIPQIAVVAGDTAGLAAATVPLADLTVMVDGAALHLTDVEAVRAVSGDAGVDADALGGARVHASESGLAHLTAASDADALEQVRSLVGYLPLNNLAGSPLGQAAGGAGRAGLNTGATGADSGAAGVEAQNLDLDTFMPDDDAAAYDVADIITAVTDGELFEVGADFAGNVVTGFAHIGGRAVGVVATQPSVLAGCLTYDGARKAARFIRTCDAFNLPIVQFVDCPGFVPSADEERAGAAAGAAALAYAFAEAQVGTITVITRKAHGTAYAVLGSKGLGADLVFAWPTAQIALADAPTAATAIGTDAAEYEAENLNPYVATERGLVDAVIEPHQTRAQVLEGLRLLERKVIYPVTKKHGNIPL</sequence>
<dbReference type="Gene3D" id="3.90.226.10">
    <property type="entry name" value="2-enoyl-CoA Hydratase, Chain A, domain 1"/>
    <property type="match status" value="2"/>
</dbReference>
<dbReference type="GO" id="GO:0004658">
    <property type="term" value="F:propionyl-CoA carboxylase activity"/>
    <property type="evidence" value="ECO:0007669"/>
    <property type="project" value="UniProtKB-EC"/>
</dbReference>
<comment type="similarity">
    <text evidence="1">Belongs to the AccD/PCCB family.</text>
</comment>
<accession>A0A1Q2HUL0</accession>
<dbReference type="AlphaFoldDB" id="A0A1Q2HUL0"/>
<dbReference type="KEGG" id="cgv:CGLAU_02690"/>
<dbReference type="Proteomes" id="UP000217209">
    <property type="component" value="Chromosome"/>
</dbReference>
<dbReference type="PROSITE" id="PS50989">
    <property type="entry name" value="COA_CT_CTER"/>
    <property type="match status" value="1"/>
</dbReference>
<feature type="domain" description="CoA carboxyltransferase C-terminal" evidence="3">
    <location>
        <begin position="288"/>
        <end position="518"/>
    </location>
</feature>
<evidence type="ECO:0000259" key="3">
    <source>
        <dbReference type="PROSITE" id="PS50989"/>
    </source>
</evidence>
<keyword evidence="5" id="KW-1185">Reference proteome</keyword>
<dbReference type="GO" id="GO:0009317">
    <property type="term" value="C:acetyl-CoA carboxylase complex"/>
    <property type="evidence" value="ECO:0007669"/>
    <property type="project" value="TreeGrafter"/>
</dbReference>
<dbReference type="SUPFAM" id="SSF52096">
    <property type="entry name" value="ClpP/crotonase"/>
    <property type="match status" value="2"/>
</dbReference>
<protein>
    <submittedName>
        <fullName evidence="4">Putative propionyl-CoA carboxylase beta chain 5</fullName>
        <ecNumber evidence="4">6.4.1.3</ecNumber>
    </submittedName>
</protein>
<dbReference type="InterPro" id="IPR011762">
    <property type="entry name" value="COA_CT_N"/>
</dbReference>
<dbReference type="InterPro" id="IPR051047">
    <property type="entry name" value="AccD/PCCB"/>
</dbReference>
<dbReference type="PROSITE" id="PS50980">
    <property type="entry name" value="COA_CT_NTER"/>
    <property type="match status" value="1"/>
</dbReference>
<name>A0A1Q2HUL0_9CORY</name>
<dbReference type="EC" id="6.4.1.3" evidence="4"/>
<dbReference type="PANTHER" id="PTHR43842">
    <property type="entry name" value="PROPIONYL-COA CARBOXYLASE BETA CHAIN"/>
    <property type="match status" value="1"/>
</dbReference>
<dbReference type="RefSeq" id="WP_095659359.1">
    <property type="nucleotide sequence ID" value="NZ_CP019688.1"/>
</dbReference>
<dbReference type="InterPro" id="IPR029045">
    <property type="entry name" value="ClpP/crotonase-like_dom_sf"/>
</dbReference>
<feature type="domain" description="CoA carboxyltransferase N-terminal" evidence="2">
    <location>
        <begin position="1"/>
        <end position="258"/>
    </location>
</feature>
<evidence type="ECO:0000259" key="2">
    <source>
        <dbReference type="PROSITE" id="PS50980"/>
    </source>
</evidence>
<reference evidence="4 5" key="1">
    <citation type="submission" date="2016-12" db="EMBL/GenBank/DDBJ databases">
        <authorList>
            <person name="Song W.-J."/>
            <person name="Kurnit D.M."/>
        </authorList>
    </citation>
    <scope>NUCLEOTIDE SEQUENCE [LARGE SCALE GENOMIC DNA]</scope>
    <source>
        <strain evidence="4 5">DSM 30827</strain>
    </source>
</reference>